<dbReference type="EMBL" id="JANYMP010000001">
    <property type="protein sequence ID" value="MCS7475421.1"/>
    <property type="molecule type" value="Genomic_DNA"/>
</dbReference>
<keyword evidence="1" id="KW-0732">Signal</keyword>
<sequence>MAVLTPRSGLAALIASALLLAGCGSKADTAAAPGPKVVATTTWEAGFAKAAGATNVTVIVPRSVAHAPDYDPKPSDLAAVADADFVLFAPFEGFAKKITDAAGSGAKTVEVVLDNSRDKVKAEVTRLGELFGTKESAAKWVTAFDAEYAKLADEVKAAWPGGQPPKVVAQAFVGYAADLAGAQVLGFYGPEPITAAQVADLSGKAPQFVFENTHMSTGTVLSDSPAEQVMIVNYPADDLDLLGVYRANAKAITDALR</sequence>
<evidence type="ECO:0000313" key="2">
    <source>
        <dbReference type="EMBL" id="MCS7475421.1"/>
    </source>
</evidence>
<gene>
    <name evidence="2" type="ORF">NZH93_01030</name>
</gene>
<reference evidence="2" key="1">
    <citation type="submission" date="2022-08" db="EMBL/GenBank/DDBJ databases">
        <authorList>
            <person name="Tistechok S."/>
            <person name="Samborskyy M."/>
            <person name="Roman I."/>
        </authorList>
    </citation>
    <scope>NUCLEOTIDE SEQUENCE</scope>
    <source>
        <strain evidence="2">DSM 103496</strain>
    </source>
</reference>
<organism evidence="2 3">
    <name type="scientific">Umezawaea endophytica</name>
    <dbReference type="NCBI Taxonomy" id="1654476"/>
    <lineage>
        <taxon>Bacteria</taxon>
        <taxon>Bacillati</taxon>
        <taxon>Actinomycetota</taxon>
        <taxon>Actinomycetes</taxon>
        <taxon>Pseudonocardiales</taxon>
        <taxon>Pseudonocardiaceae</taxon>
        <taxon>Umezawaea</taxon>
    </lineage>
</organism>
<name>A0A9X2VF15_9PSEU</name>
<dbReference type="PROSITE" id="PS51257">
    <property type="entry name" value="PROKAR_LIPOPROTEIN"/>
    <property type="match status" value="1"/>
</dbReference>
<dbReference type="GO" id="GO:0030001">
    <property type="term" value="P:metal ion transport"/>
    <property type="evidence" value="ECO:0007669"/>
    <property type="project" value="InterPro"/>
</dbReference>
<dbReference type="GO" id="GO:0046872">
    <property type="term" value="F:metal ion binding"/>
    <property type="evidence" value="ECO:0007669"/>
    <property type="project" value="InterPro"/>
</dbReference>
<evidence type="ECO:0000256" key="1">
    <source>
        <dbReference type="SAM" id="SignalP"/>
    </source>
</evidence>
<dbReference type="InterPro" id="IPR006127">
    <property type="entry name" value="ZnuA-like"/>
</dbReference>
<protein>
    <submittedName>
        <fullName evidence="2">Metal ABC transporter substrate-binding protein</fullName>
    </submittedName>
</protein>
<dbReference type="Pfam" id="PF01297">
    <property type="entry name" value="ZnuA"/>
    <property type="match status" value="1"/>
</dbReference>
<dbReference type="Gene3D" id="3.40.50.1980">
    <property type="entry name" value="Nitrogenase molybdenum iron protein domain"/>
    <property type="match status" value="1"/>
</dbReference>
<feature type="chain" id="PRO_5040768397" evidence="1">
    <location>
        <begin position="28"/>
        <end position="257"/>
    </location>
</feature>
<keyword evidence="3" id="KW-1185">Reference proteome</keyword>
<dbReference type="Proteomes" id="UP001141259">
    <property type="component" value="Unassembled WGS sequence"/>
</dbReference>
<feature type="signal peptide" evidence="1">
    <location>
        <begin position="1"/>
        <end position="27"/>
    </location>
</feature>
<dbReference type="AlphaFoldDB" id="A0A9X2VF15"/>
<proteinExistence type="predicted"/>
<accession>A0A9X2VF15</accession>
<comment type="caution">
    <text evidence="2">The sequence shown here is derived from an EMBL/GenBank/DDBJ whole genome shotgun (WGS) entry which is preliminary data.</text>
</comment>
<dbReference type="RefSeq" id="WP_259620938.1">
    <property type="nucleotide sequence ID" value="NZ_JANYMP010000001.1"/>
</dbReference>
<evidence type="ECO:0000313" key="3">
    <source>
        <dbReference type="Proteomes" id="UP001141259"/>
    </source>
</evidence>
<dbReference type="SUPFAM" id="SSF53807">
    <property type="entry name" value="Helical backbone' metal receptor"/>
    <property type="match status" value="1"/>
</dbReference>